<dbReference type="NCBIfam" id="NF033545">
    <property type="entry name" value="transpos_IS630"/>
    <property type="match status" value="1"/>
</dbReference>
<dbReference type="GO" id="GO:0003676">
    <property type="term" value="F:nucleic acid binding"/>
    <property type="evidence" value="ECO:0007669"/>
    <property type="project" value="InterPro"/>
</dbReference>
<gene>
    <name evidence="3" type="ORF">HMPREF9440_00957</name>
</gene>
<feature type="domain" description="Tc1-like transposase DDE" evidence="1">
    <location>
        <begin position="89"/>
        <end position="231"/>
    </location>
</feature>
<feature type="non-terminal residue" evidence="3">
    <location>
        <position position="1"/>
    </location>
</feature>
<evidence type="ECO:0000313" key="4">
    <source>
        <dbReference type="Proteomes" id="UP000004956"/>
    </source>
</evidence>
<dbReference type="InterPro" id="IPR036397">
    <property type="entry name" value="RNaseH_sf"/>
</dbReference>
<evidence type="ECO:0000259" key="2">
    <source>
        <dbReference type="Pfam" id="PF13592"/>
    </source>
</evidence>
<dbReference type="InterPro" id="IPR025959">
    <property type="entry name" value="Winged_HTH_dom"/>
</dbReference>
<dbReference type="EMBL" id="AFBQ01000129">
    <property type="protein sequence ID" value="EHY31662.1"/>
    <property type="molecule type" value="Genomic_DNA"/>
</dbReference>
<dbReference type="InterPro" id="IPR047655">
    <property type="entry name" value="Transpos_IS630-like"/>
</dbReference>
<dbReference type="Pfam" id="PF13358">
    <property type="entry name" value="DDE_3"/>
    <property type="match status" value="1"/>
</dbReference>
<feature type="domain" description="Winged helix-turn helix" evidence="2">
    <location>
        <begin position="15"/>
        <end position="74"/>
    </location>
</feature>
<evidence type="ECO:0000259" key="1">
    <source>
        <dbReference type="Pfam" id="PF13358"/>
    </source>
</evidence>
<organism evidence="3 4">
    <name type="scientific">Sutterella parvirubra YIT 11816</name>
    <dbReference type="NCBI Taxonomy" id="762967"/>
    <lineage>
        <taxon>Bacteria</taxon>
        <taxon>Pseudomonadati</taxon>
        <taxon>Pseudomonadota</taxon>
        <taxon>Betaproteobacteria</taxon>
        <taxon>Burkholderiales</taxon>
        <taxon>Sutterellaceae</taxon>
        <taxon>Sutterella</taxon>
    </lineage>
</organism>
<dbReference type="Pfam" id="PF13592">
    <property type="entry name" value="HTH_33"/>
    <property type="match status" value="1"/>
</dbReference>
<accession>H3KDZ6</accession>
<comment type="caution">
    <text evidence="3">The sequence shown here is derived from an EMBL/GenBank/DDBJ whole genome shotgun (WGS) entry which is preliminary data.</text>
</comment>
<dbReference type="STRING" id="762967.HMPREF9440_00957"/>
<protein>
    <submittedName>
        <fullName evidence="3">Transporter family protein, cation diffusion facilitator family</fullName>
    </submittedName>
</protein>
<dbReference type="AlphaFoldDB" id="H3KDZ6"/>
<reference evidence="3 4" key="1">
    <citation type="submission" date="2011-11" db="EMBL/GenBank/DDBJ databases">
        <authorList>
            <person name="Weinstock G."/>
            <person name="Sodergren E."/>
            <person name="Clifton S."/>
            <person name="Fulton L."/>
            <person name="Fulton B."/>
            <person name="Courtney L."/>
            <person name="Fronick C."/>
            <person name="Harrison M."/>
            <person name="Strong C."/>
            <person name="Farmer C."/>
            <person name="Delahaunty K."/>
            <person name="Markovic C."/>
            <person name="Hall O."/>
            <person name="Minx P."/>
            <person name="Tomlinson C."/>
            <person name="Mitreva M."/>
            <person name="Hou S."/>
            <person name="Chen J."/>
            <person name="Wollam A."/>
            <person name="Pepin K.H."/>
            <person name="Johnson M."/>
            <person name="Bhonagiri V."/>
            <person name="Zhang X."/>
            <person name="Suruliraj S."/>
            <person name="Warren W."/>
            <person name="Chinwalla A."/>
            <person name="Mardis E.R."/>
            <person name="Wilson R.K."/>
        </authorList>
    </citation>
    <scope>NUCLEOTIDE SEQUENCE [LARGE SCALE GENOMIC DNA]</scope>
    <source>
        <strain evidence="3 4">YIT 11816</strain>
    </source>
</reference>
<dbReference type="Gene3D" id="3.30.420.10">
    <property type="entry name" value="Ribonuclease H-like superfamily/Ribonuclease H"/>
    <property type="match status" value="1"/>
</dbReference>
<dbReference type="RefSeq" id="WP_008541724.1">
    <property type="nucleotide sequence ID" value="NZ_JH604936.1"/>
</dbReference>
<dbReference type="PANTHER" id="PTHR46564">
    <property type="entry name" value="TRANSPOSASE"/>
    <property type="match status" value="1"/>
</dbReference>
<dbReference type="InterPro" id="IPR012337">
    <property type="entry name" value="RNaseH-like_sf"/>
</dbReference>
<dbReference type="Proteomes" id="UP000004956">
    <property type="component" value="Unassembled WGS sequence"/>
</dbReference>
<sequence>KELLVNKKPSDYGFEHSLWHSTTVGALIKKTFKVTYSRSGICALLKRMGLSYQRPKKQAIQADEAKLEAWVNETYPAIKADAKKRGALIFWQDETSLKQDANWVRGWAPVGETPVLLMNGRARYGQAVLSVAISNRGDAHFLIQDTAVTAKDFRDFLEGLRKESPNRLIFVICDNASIHKAAVVKAWLEEDGRMELKFLPPYAPKLNPVEVFNQTLKCRSRMATAKDSEAIRSWPRNT</sequence>
<dbReference type="InterPro" id="IPR038717">
    <property type="entry name" value="Tc1-like_DDE_dom"/>
</dbReference>
<dbReference type="PANTHER" id="PTHR46564:SF1">
    <property type="entry name" value="TRANSPOSASE"/>
    <property type="match status" value="1"/>
</dbReference>
<name>H3KDZ6_9BURK</name>
<proteinExistence type="predicted"/>
<dbReference type="OrthoDB" id="9772604at2"/>
<keyword evidence="4" id="KW-1185">Reference proteome</keyword>
<dbReference type="SUPFAM" id="SSF53098">
    <property type="entry name" value="Ribonuclease H-like"/>
    <property type="match status" value="1"/>
</dbReference>
<dbReference type="HOGENOM" id="CLU_1163334_0_0_4"/>
<evidence type="ECO:0000313" key="3">
    <source>
        <dbReference type="EMBL" id="EHY31662.1"/>
    </source>
</evidence>